<gene>
    <name evidence="2" type="ORF">EW026_g4087</name>
</gene>
<protein>
    <submittedName>
        <fullName evidence="2">Uncharacterized protein</fullName>
    </submittedName>
</protein>
<dbReference type="Proteomes" id="UP000309038">
    <property type="component" value="Unassembled WGS sequence"/>
</dbReference>
<organism evidence="2 3">
    <name type="scientific">Hermanssonia centrifuga</name>
    <dbReference type="NCBI Taxonomy" id="98765"/>
    <lineage>
        <taxon>Eukaryota</taxon>
        <taxon>Fungi</taxon>
        <taxon>Dikarya</taxon>
        <taxon>Basidiomycota</taxon>
        <taxon>Agaricomycotina</taxon>
        <taxon>Agaricomycetes</taxon>
        <taxon>Polyporales</taxon>
        <taxon>Meruliaceae</taxon>
        <taxon>Hermanssonia</taxon>
    </lineage>
</organism>
<reference evidence="2 3" key="1">
    <citation type="submission" date="2019-02" db="EMBL/GenBank/DDBJ databases">
        <title>Genome sequencing of the rare red list fungi Phlebia centrifuga.</title>
        <authorList>
            <person name="Buettner E."/>
            <person name="Kellner H."/>
        </authorList>
    </citation>
    <scope>NUCLEOTIDE SEQUENCE [LARGE SCALE GENOMIC DNA]</scope>
    <source>
        <strain evidence="2 3">DSM 108282</strain>
    </source>
</reference>
<keyword evidence="3" id="KW-1185">Reference proteome</keyword>
<feature type="region of interest" description="Disordered" evidence="1">
    <location>
        <begin position="91"/>
        <end position="147"/>
    </location>
</feature>
<evidence type="ECO:0000313" key="2">
    <source>
        <dbReference type="EMBL" id="THG98021.1"/>
    </source>
</evidence>
<dbReference type="EMBL" id="SGPJ01000138">
    <property type="protein sequence ID" value="THG98021.1"/>
    <property type="molecule type" value="Genomic_DNA"/>
</dbReference>
<evidence type="ECO:0000256" key="1">
    <source>
        <dbReference type="SAM" id="MobiDB-lite"/>
    </source>
</evidence>
<accession>A0A4S4KI82</accession>
<evidence type="ECO:0000313" key="3">
    <source>
        <dbReference type="Proteomes" id="UP000309038"/>
    </source>
</evidence>
<comment type="caution">
    <text evidence="2">The sequence shown here is derived from an EMBL/GenBank/DDBJ whole genome shotgun (WGS) entry which is preliminary data.</text>
</comment>
<name>A0A4S4KI82_9APHY</name>
<dbReference type="AlphaFoldDB" id="A0A4S4KI82"/>
<feature type="compositionally biased region" description="Basic residues" evidence="1">
    <location>
        <begin position="96"/>
        <end position="111"/>
    </location>
</feature>
<proteinExistence type="predicted"/>
<sequence>MLSELLRDKKNFEEKDLPKTMKWAFYDDLCCEYGVELVGWTEPGNVCNPADLKTPALQRILNAITTGQCYWRALNDEEWVTKRSVRAEAIAGDKAKGRKAKSKSSSGRKVKSRETIEGSDEEPEGASVEAASRAGEGEGTGDCETST</sequence>